<dbReference type="InterPro" id="IPR052336">
    <property type="entry name" value="MlaD_Phospholipid_Transporter"/>
</dbReference>
<comment type="caution">
    <text evidence="3">The sequence shown here is derived from an EMBL/GenBank/DDBJ whole genome shotgun (WGS) entry which is preliminary data.</text>
</comment>
<evidence type="ECO:0000313" key="3">
    <source>
        <dbReference type="EMBL" id="RAK69996.1"/>
    </source>
</evidence>
<dbReference type="Proteomes" id="UP000248553">
    <property type="component" value="Unassembled WGS sequence"/>
</dbReference>
<dbReference type="AlphaFoldDB" id="A0A328BVC4"/>
<dbReference type="GO" id="GO:0005548">
    <property type="term" value="F:phospholipid transporter activity"/>
    <property type="evidence" value="ECO:0007669"/>
    <property type="project" value="TreeGrafter"/>
</dbReference>
<name>A0A328BVC4_9BACT</name>
<feature type="transmembrane region" description="Helical" evidence="1">
    <location>
        <begin position="12"/>
        <end position="31"/>
    </location>
</feature>
<dbReference type="OrthoDB" id="9771725at2"/>
<proteinExistence type="predicted"/>
<dbReference type="Pfam" id="PF02470">
    <property type="entry name" value="MlaD"/>
    <property type="match status" value="1"/>
</dbReference>
<keyword evidence="1" id="KW-1133">Transmembrane helix</keyword>
<dbReference type="EMBL" id="QHKM01000001">
    <property type="protein sequence ID" value="RAK69996.1"/>
    <property type="molecule type" value="Genomic_DNA"/>
</dbReference>
<dbReference type="InterPro" id="IPR003399">
    <property type="entry name" value="Mce/MlaD"/>
</dbReference>
<dbReference type="RefSeq" id="WP_111476732.1">
    <property type="nucleotide sequence ID" value="NZ_QHKM01000001.1"/>
</dbReference>
<feature type="domain" description="Mce/MlaD" evidence="2">
    <location>
        <begin position="43"/>
        <end position="117"/>
    </location>
</feature>
<organism evidence="3 4">
    <name type="scientific">Hymenobacter edaphi</name>
    <dbReference type="NCBI Taxonomy" id="2211146"/>
    <lineage>
        <taxon>Bacteria</taxon>
        <taxon>Pseudomonadati</taxon>
        <taxon>Bacteroidota</taxon>
        <taxon>Cytophagia</taxon>
        <taxon>Cytophagales</taxon>
        <taxon>Hymenobacteraceae</taxon>
        <taxon>Hymenobacter</taxon>
    </lineage>
</organism>
<evidence type="ECO:0000313" key="4">
    <source>
        <dbReference type="Proteomes" id="UP000248553"/>
    </source>
</evidence>
<keyword evidence="1" id="KW-0472">Membrane</keyword>
<evidence type="ECO:0000259" key="2">
    <source>
        <dbReference type="Pfam" id="PF02470"/>
    </source>
</evidence>
<dbReference type="PROSITE" id="PS51257">
    <property type="entry name" value="PROKAR_LIPOPROTEIN"/>
    <property type="match status" value="1"/>
</dbReference>
<accession>A0A328BVC4</accession>
<protein>
    <recommendedName>
        <fullName evidence="2">Mce/MlaD domain-containing protein</fullName>
    </recommendedName>
</protein>
<keyword evidence="1" id="KW-0812">Transmembrane</keyword>
<dbReference type="PANTHER" id="PTHR33371:SF4">
    <property type="entry name" value="INTERMEMBRANE PHOSPHOLIPID TRANSPORT SYSTEM BINDING PROTEIN MLAD"/>
    <property type="match status" value="1"/>
</dbReference>
<gene>
    <name evidence="3" type="ORF">DLM85_03855</name>
</gene>
<sequence>MAQRSASNHARLGLFVLAGLSCLIVTLFMLGRQQNLFSRSLLVEADFRNVSGLLTGNNVRLGGIPVGTVRRIQIINDTTIRVTLSLSRDAQPFVRRNAVATIGTDGLVGNTIINLTAQPAPAPPVRAGDRLPTRTLPGIDDLLSTLSVSNRNLVGITQDMHEITRKLNRSDAFWQLLNDQQLAQHVRGTLRNAATATGQLQVAAHDVQLMTRGIRRGEGLAGYLLTDTVMAGRLGHATRQLAGTSDTLAATLAGLKRQVQTGAGPLNTLLADTAFSRQLRQSMQHVEQGTAGFSRSMEALQHNFLLRGYLKRQQKKQARAAYQSGQSARP</sequence>
<dbReference type="GO" id="GO:0005543">
    <property type="term" value="F:phospholipid binding"/>
    <property type="evidence" value="ECO:0007669"/>
    <property type="project" value="TreeGrafter"/>
</dbReference>
<reference evidence="4" key="1">
    <citation type="submission" date="2018-05" db="EMBL/GenBank/DDBJ databases">
        <authorList>
            <person name="Nie L."/>
        </authorList>
    </citation>
    <scope>NUCLEOTIDE SEQUENCE [LARGE SCALE GENOMIC DNA]</scope>
    <source>
        <strain evidence="4">NL</strain>
    </source>
</reference>
<dbReference type="PANTHER" id="PTHR33371">
    <property type="entry name" value="INTERMEMBRANE PHOSPHOLIPID TRANSPORT SYSTEM BINDING PROTEIN MLAD-RELATED"/>
    <property type="match status" value="1"/>
</dbReference>
<keyword evidence="4" id="KW-1185">Reference proteome</keyword>
<evidence type="ECO:0000256" key="1">
    <source>
        <dbReference type="SAM" id="Phobius"/>
    </source>
</evidence>